<proteinExistence type="predicted"/>
<feature type="region of interest" description="Disordered" evidence="1">
    <location>
        <begin position="227"/>
        <end position="293"/>
    </location>
</feature>
<dbReference type="AlphaFoldDB" id="A0AAW0F3V2"/>
<feature type="region of interest" description="Disordered" evidence="1">
    <location>
        <begin position="378"/>
        <end position="408"/>
    </location>
</feature>
<evidence type="ECO:0000313" key="2">
    <source>
        <dbReference type="EMBL" id="KAK7200482.1"/>
    </source>
</evidence>
<feature type="compositionally biased region" description="Basic residues" evidence="1">
    <location>
        <begin position="52"/>
        <end position="64"/>
    </location>
</feature>
<feature type="region of interest" description="Disordered" evidence="1">
    <location>
        <begin position="423"/>
        <end position="449"/>
    </location>
</feature>
<evidence type="ECO:0000313" key="3">
    <source>
        <dbReference type="Proteomes" id="UP001430356"/>
    </source>
</evidence>
<feature type="compositionally biased region" description="Polar residues" evidence="1">
    <location>
        <begin position="32"/>
        <end position="45"/>
    </location>
</feature>
<accession>A0AAW0F3V2</accession>
<feature type="compositionally biased region" description="Acidic residues" evidence="1">
    <location>
        <begin position="771"/>
        <end position="788"/>
    </location>
</feature>
<sequence>MPRKVLRTAAEPVFGDHETPLADTVQALSSSPAVLDTTTAGSTSAPGEFVGRRRPGRPRAHLPKLHSAPLRAARVAPHAPGAGSNDGAAVPLIAGRAPGRRTERGRRAATLSHVPAAVAAVADVPELLRSAPQPSLPSMAACLAVCFGWRLVHYGVDEQEGVMFTLQHRTATGVRVSVVAACSSLTLALSGADGAHAAPVSVDGSAMTLVQCAAHLRQLSGTVLTTLGTTAPHPDPEDVAAVASPTARAPAPLSLTAEGNAAEHRAKKRARSASPSPYTQSSPSPPPSPEHLSALPVVLTIGGPAPVVHDAAASLTVHAEGSPSPLHSSSLAATATAAEASLKTECTSFSQPPPPPPLPPREAAVVVQGGADTPRLSALAARGSSTERREASTVEDGRGALPDVPQSSTVFASPTMRQRRTVVPASAPHAAPPTVVSAPHSPRPTTATPLLAAGRSPAAPSPTGVPPGALSGAPVVWSDAGGWSTESSHLWLAHTHAVSHAFAHLPLPRRCAPSAAVQLVSSAAPPQSDSAAVAAAAVVRAALSRRWRECFSLSSAMEDSLRMAVASAHLRGDALEAGVQALQASEEERRQYGEVHPCVDTSQSCDGVLSEEPAPSFPARPPRALLPVSGRAVVEAQHRTASVDEARGMLESAPVQPRYTVCVGGIPYADRIAIDHTYTTRGSYTVSPLAAVGGGDDAASAARLRLPAVQRNVQEDLHHHVYKRVMPTEMRVAVEAEEKLALGLDGAAAAHAGAVAPLPPSHSRRDRSVGEEEDEEEEEEEEPDDGVGDGDATEKRARGAPGVPHRVVRAGAGAGDAARDGGTATDVDYVLRHRLSIQRIPMPDVESRYGP</sequence>
<feature type="region of interest" description="Disordered" evidence="1">
    <location>
        <begin position="752"/>
        <end position="824"/>
    </location>
</feature>
<feature type="region of interest" description="Disordered" evidence="1">
    <location>
        <begin position="32"/>
        <end position="66"/>
    </location>
</feature>
<reference evidence="2 3" key="1">
    <citation type="journal article" date="2021" name="MBio">
        <title>A New Model Trypanosomatid, Novymonas esmeraldas: Genomic Perception of Its 'Candidatus Pandoraea novymonadis' Endosymbiont.</title>
        <authorList>
            <person name="Zakharova A."/>
            <person name="Saura A."/>
            <person name="Butenko A."/>
            <person name="Podesvova L."/>
            <person name="Warmusova S."/>
            <person name="Kostygov A.Y."/>
            <person name="Nenarokova A."/>
            <person name="Lukes J."/>
            <person name="Opperdoes F.R."/>
            <person name="Yurchenko V."/>
        </authorList>
    </citation>
    <scope>NUCLEOTIDE SEQUENCE [LARGE SCALE GENOMIC DNA]</scope>
    <source>
        <strain evidence="2 3">E262AT.01</strain>
    </source>
</reference>
<feature type="compositionally biased region" description="Low complexity" evidence="1">
    <location>
        <begin position="240"/>
        <end position="252"/>
    </location>
</feature>
<protein>
    <submittedName>
        <fullName evidence="2">Uncharacterized protein</fullName>
    </submittedName>
</protein>
<evidence type="ECO:0000256" key="1">
    <source>
        <dbReference type="SAM" id="MobiDB-lite"/>
    </source>
</evidence>
<keyword evidence="3" id="KW-1185">Reference proteome</keyword>
<comment type="caution">
    <text evidence="2">The sequence shown here is derived from an EMBL/GenBank/DDBJ whole genome shotgun (WGS) entry which is preliminary data.</text>
</comment>
<feature type="compositionally biased region" description="Basic and acidic residues" evidence="1">
    <location>
        <begin position="385"/>
        <end position="398"/>
    </location>
</feature>
<feature type="compositionally biased region" description="Low complexity" evidence="1">
    <location>
        <begin position="272"/>
        <end position="282"/>
    </location>
</feature>
<dbReference type="EMBL" id="JAECZO010000006">
    <property type="protein sequence ID" value="KAK7200482.1"/>
    <property type="molecule type" value="Genomic_DNA"/>
</dbReference>
<feature type="region of interest" description="Disordered" evidence="1">
    <location>
        <begin position="319"/>
        <end position="363"/>
    </location>
</feature>
<dbReference type="Proteomes" id="UP001430356">
    <property type="component" value="Unassembled WGS sequence"/>
</dbReference>
<gene>
    <name evidence="2" type="ORF">NESM_000103000</name>
</gene>
<feature type="compositionally biased region" description="Low complexity" evidence="1">
    <location>
        <begin position="319"/>
        <end position="341"/>
    </location>
</feature>
<organism evidence="2 3">
    <name type="scientific">Novymonas esmeraldas</name>
    <dbReference type="NCBI Taxonomy" id="1808958"/>
    <lineage>
        <taxon>Eukaryota</taxon>
        <taxon>Discoba</taxon>
        <taxon>Euglenozoa</taxon>
        <taxon>Kinetoplastea</taxon>
        <taxon>Metakinetoplastina</taxon>
        <taxon>Trypanosomatida</taxon>
        <taxon>Trypanosomatidae</taxon>
        <taxon>Novymonas</taxon>
    </lineage>
</organism>
<feature type="compositionally biased region" description="Pro residues" evidence="1">
    <location>
        <begin position="351"/>
        <end position="360"/>
    </location>
</feature>
<feature type="compositionally biased region" description="Low complexity" evidence="1">
    <location>
        <begin position="423"/>
        <end position="440"/>
    </location>
</feature>
<name>A0AAW0F3V2_9TRYP</name>